<keyword evidence="3" id="KW-1185">Reference proteome</keyword>
<evidence type="ECO:0000313" key="3">
    <source>
        <dbReference type="Proteomes" id="UP000305546"/>
    </source>
</evidence>
<organism evidence="2 3">
    <name type="scientific">Amycolatopsis alkalitolerans</name>
    <dbReference type="NCBI Taxonomy" id="2547244"/>
    <lineage>
        <taxon>Bacteria</taxon>
        <taxon>Bacillati</taxon>
        <taxon>Actinomycetota</taxon>
        <taxon>Actinomycetes</taxon>
        <taxon>Pseudonocardiales</taxon>
        <taxon>Pseudonocardiaceae</taxon>
        <taxon>Amycolatopsis</taxon>
    </lineage>
</organism>
<proteinExistence type="predicted"/>
<sequence length="246" mass="25348">MSAIPAAPAVLLPGTGSDEIFVRAVFAGPLAEIGLEAITPRPPAGDRLAVGFLTLLDELAAQGPLIVGGISFGAHLAAEWALRNPDRCAGLLLALPAWYGAPGDAPASRAAKASADLVDAEGIERALALSVEGVAPWLADELARSWRRHGDGLAASLRVAADHPAPTLDELRELDIPAGIAACTDDPVHPAEVARTWAATMPRAAVVETTLTALGTDRASLGRAAIEALSPTRRPTTTPDRGAPRR</sequence>
<feature type="region of interest" description="Disordered" evidence="1">
    <location>
        <begin position="224"/>
        <end position="246"/>
    </location>
</feature>
<accession>A0A5C4M546</accession>
<protein>
    <submittedName>
        <fullName evidence="2">Alpha/beta hydrolase</fullName>
    </submittedName>
</protein>
<feature type="compositionally biased region" description="Low complexity" evidence="1">
    <location>
        <begin position="231"/>
        <end position="246"/>
    </location>
</feature>
<dbReference type="InterPro" id="IPR029058">
    <property type="entry name" value="AB_hydrolase_fold"/>
</dbReference>
<dbReference type="AlphaFoldDB" id="A0A5C4M546"/>
<comment type="caution">
    <text evidence="2">The sequence shown here is derived from an EMBL/GenBank/DDBJ whole genome shotgun (WGS) entry which is preliminary data.</text>
</comment>
<name>A0A5C4M546_9PSEU</name>
<dbReference type="EMBL" id="VDFW01000005">
    <property type="protein sequence ID" value="TNC27842.1"/>
    <property type="molecule type" value="Genomic_DNA"/>
</dbReference>
<dbReference type="SUPFAM" id="SSF53474">
    <property type="entry name" value="alpha/beta-Hydrolases"/>
    <property type="match status" value="1"/>
</dbReference>
<gene>
    <name evidence="2" type="ORF">FG385_07970</name>
</gene>
<reference evidence="2 3" key="1">
    <citation type="submission" date="2019-06" db="EMBL/GenBank/DDBJ databases">
        <title>Amycolatopsis alkalitolerans sp. nov., isolated from Gastrodia elata Blume.</title>
        <authorList>
            <person name="Narsing Rao M.P."/>
            <person name="Li W.J."/>
        </authorList>
    </citation>
    <scope>NUCLEOTIDE SEQUENCE [LARGE SCALE GENOMIC DNA]</scope>
    <source>
        <strain evidence="2 3">SYSUP0005</strain>
    </source>
</reference>
<keyword evidence="2" id="KW-0378">Hydrolase</keyword>
<evidence type="ECO:0000313" key="2">
    <source>
        <dbReference type="EMBL" id="TNC27842.1"/>
    </source>
</evidence>
<dbReference type="RefSeq" id="WP_139096165.1">
    <property type="nucleotide sequence ID" value="NZ_VDFW01000005.1"/>
</dbReference>
<dbReference type="Gene3D" id="3.40.50.1820">
    <property type="entry name" value="alpha/beta hydrolase"/>
    <property type="match status" value="1"/>
</dbReference>
<dbReference type="Proteomes" id="UP000305546">
    <property type="component" value="Unassembled WGS sequence"/>
</dbReference>
<evidence type="ECO:0000256" key="1">
    <source>
        <dbReference type="SAM" id="MobiDB-lite"/>
    </source>
</evidence>
<dbReference type="GO" id="GO:0016787">
    <property type="term" value="F:hydrolase activity"/>
    <property type="evidence" value="ECO:0007669"/>
    <property type="project" value="UniProtKB-KW"/>
</dbReference>